<accession>A0A9I9CP18</accession>
<reference evidence="4" key="1">
    <citation type="submission" date="2023-03" db="UniProtKB">
        <authorList>
            <consortium name="EnsemblPlants"/>
        </authorList>
    </citation>
    <scope>IDENTIFICATION</scope>
</reference>
<evidence type="ECO:0000256" key="2">
    <source>
        <dbReference type="ARBA" id="ARBA00022690"/>
    </source>
</evidence>
<proteinExistence type="inferred from homology"/>
<keyword evidence="2" id="KW-0646">Protease inhibitor</keyword>
<dbReference type="Gramene" id="MELO3C006458.2.1">
    <property type="protein sequence ID" value="MELO3C006458.2.1"/>
    <property type="gene ID" value="MELO3C006458.2"/>
</dbReference>
<sequence length="135" mass="15159">MAEDQSAPRKTQWPELVFIKYSIAAAIIERENPDVEAVKILSGTPRILNFDTKRVWCDVNVEDLRDSIDDSLLYEEGWLCSQVPVGNVRFVKRYLDERLQLVVGVKPSTGLAKLSVRQACCLGSMPQGACMKTDL</sequence>
<evidence type="ECO:0000313" key="4">
    <source>
        <dbReference type="EnsemblPlants" id="MELO3C006458.2.1"/>
    </source>
</evidence>
<comment type="similarity">
    <text evidence="1">Belongs to the protease inhibitor I13 (potato type I serine protease inhibitor) family.</text>
</comment>
<dbReference type="AlphaFoldDB" id="A0A9I9CP18"/>
<dbReference type="GO" id="GO:0009611">
    <property type="term" value="P:response to wounding"/>
    <property type="evidence" value="ECO:0007669"/>
    <property type="project" value="InterPro"/>
</dbReference>
<dbReference type="GO" id="GO:0004867">
    <property type="term" value="F:serine-type endopeptidase inhibitor activity"/>
    <property type="evidence" value="ECO:0007669"/>
    <property type="project" value="UniProtKB-KW"/>
</dbReference>
<dbReference type="SUPFAM" id="SSF54654">
    <property type="entry name" value="CI-2 family of serine protease inhibitors"/>
    <property type="match status" value="1"/>
</dbReference>
<dbReference type="InterPro" id="IPR036354">
    <property type="entry name" value="Prot_inh_pot1_sf"/>
</dbReference>
<name>A0A9I9CP18_CUCME</name>
<keyword evidence="3" id="KW-0722">Serine protease inhibitor</keyword>
<evidence type="ECO:0000256" key="1">
    <source>
        <dbReference type="ARBA" id="ARBA00008210"/>
    </source>
</evidence>
<organism evidence="4">
    <name type="scientific">Cucumis melo</name>
    <name type="common">Muskmelon</name>
    <dbReference type="NCBI Taxonomy" id="3656"/>
    <lineage>
        <taxon>Eukaryota</taxon>
        <taxon>Viridiplantae</taxon>
        <taxon>Streptophyta</taxon>
        <taxon>Embryophyta</taxon>
        <taxon>Tracheophyta</taxon>
        <taxon>Spermatophyta</taxon>
        <taxon>Magnoliopsida</taxon>
        <taxon>eudicotyledons</taxon>
        <taxon>Gunneridae</taxon>
        <taxon>Pentapetalae</taxon>
        <taxon>rosids</taxon>
        <taxon>fabids</taxon>
        <taxon>Cucurbitales</taxon>
        <taxon>Cucurbitaceae</taxon>
        <taxon>Benincaseae</taxon>
        <taxon>Cucumis</taxon>
    </lineage>
</organism>
<dbReference type="EnsemblPlants" id="MELO3C006458.2.1">
    <property type="protein sequence ID" value="MELO3C006458.2.1"/>
    <property type="gene ID" value="MELO3C006458.2"/>
</dbReference>
<protein>
    <submittedName>
        <fullName evidence="4">Uncharacterized protein</fullName>
    </submittedName>
</protein>
<dbReference type="Pfam" id="PF00280">
    <property type="entry name" value="potato_inhibit"/>
    <property type="match status" value="1"/>
</dbReference>
<dbReference type="InterPro" id="IPR000864">
    <property type="entry name" value="Prot_inh_pot1"/>
</dbReference>
<evidence type="ECO:0000256" key="3">
    <source>
        <dbReference type="ARBA" id="ARBA00022900"/>
    </source>
</evidence>
<dbReference type="Gene3D" id="3.30.10.10">
    <property type="entry name" value="Trypsin Inhibitor V, subunit A"/>
    <property type="match status" value="1"/>
</dbReference>